<evidence type="ECO:0000313" key="2">
    <source>
        <dbReference type="EMBL" id="STV15786.1"/>
    </source>
</evidence>
<sequence>MLDYMVEQFSRLPVDSWLLRNGMKDYIDEQLLWCEDSNFSSNFPFRETGLPQDFFLQKIISCDGNDYLTGPRYRGGDLKKPFIDLVASSAPLTRRAMASILDVWHPMGARSVRVLRPVSEDTRGRADQFFYVGGSMDEKKEAVISGHTVRIERACQQSAEWCLQALELAYAGTYSRYPFLKDKVFPADEEDIRDAIKDGNLFIIVYEGSRAGFIICDNARRAFISGLWITEEIVIPRFRGKHVAGSAQQALLSFLSTPRTPASLWGTIESSNLPSIRAAEHAGRKRVMEYAFLYGEDVHD</sequence>
<gene>
    <name evidence="2" type="ORF">NCTC10313_06060</name>
</gene>
<dbReference type="InterPro" id="IPR016181">
    <property type="entry name" value="Acyl_CoA_acyltransferase"/>
</dbReference>
<accession>A0A378APU0</accession>
<dbReference type="InterPro" id="IPR000182">
    <property type="entry name" value="GNAT_dom"/>
</dbReference>
<dbReference type="EMBL" id="UGLW01000003">
    <property type="protein sequence ID" value="STV15786.1"/>
    <property type="molecule type" value="Genomic_DNA"/>
</dbReference>
<dbReference type="SUPFAM" id="SSF55729">
    <property type="entry name" value="Acyl-CoA N-acyltransferases (Nat)"/>
    <property type="match status" value="1"/>
</dbReference>
<evidence type="ECO:0000259" key="1">
    <source>
        <dbReference type="PROSITE" id="PS51186"/>
    </source>
</evidence>
<feature type="domain" description="N-acetyltransferase" evidence="1">
    <location>
        <begin position="164"/>
        <end position="300"/>
    </location>
</feature>
<evidence type="ECO:0000313" key="3">
    <source>
        <dbReference type="Proteomes" id="UP000254487"/>
    </source>
</evidence>
<dbReference type="Proteomes" id="UP000254487">
    <property type="component" value="Unassembled WGS sequence"/>
</dbReference>
<proteinExistence type="predicted"/>
<organism evidence="2 3">
    <name type="scientific">Klebsiella pneumoniae subsp. ozaenae</name>
    <dbReference type="NCBI Taxonomy" id="574"/>
    <lineage>
        <taxon>Bacteria</taxon>
        <taxon>Pseudomonadati</taxon>
        <taxon>Pseudomonadota</taxon>
        <taxon>Gammaproteobacteria</taxon>
        <taxon>Enterobacterales</taxon>
        <taxon>Enterobacteriaceae</taxon>
        <taxon>Klebsiella/Raoultella group</taxon>
        <taxon>Klebsiella</taxon>
        <taxon>Klebsiella pneumoniae complex</taxon>
    </lineage>
</organism>
<dbReference type="PROSITE" id="PS51186">
    <property type="entry name" value="GNAT"/>
    <property type="match status" value="1"/>
</dbReference>
<protein>
    <recommendedName>
        <fullName evidence="1">N-acetyltransferase domain-containing protein</fullName>
    </recommendedName>
</protein>
<dbReference type="GO" id="GO:0016747">
    <property type="term" value="F:acyltransferase activity, transferring groups other than amino-acyl groups"/>
    <property type="evidence" value="ECO:0007669"/>
    <property type="project" value="InterPro"/>
</dbReference>
<name>A0A378APU0_KLEPO</name>
<dbReference type="AlphaFoldDB" id="A0A378APU0"/>
<dbReference type="Gene3D" id="3.40.630.30">
    <property type="match status" value="1"/>
</dbReference>
<reference evidence="2 3" key="1">
    <citation type="submission" date="2018-06" db="EMBL/GenBank/DDBJ databases">
        <authorList>
            <consortium name="Pathogen Informatics"/>
            <person name="Doyle S."/>
        </authorList>
    </citation>
    <scope>NUCLEOTIDE SEQUENCE [LARGE SCALE GENOMIC DNA]</scope>
    <source>
        <strain evidence="2 3">NCTC10313</strain>
    </source>
</reference>